<name>A0A2B4RQI2_STYPI</name>
<protein>
    <submittedName>
        <fullName evidence="3">Uncharacterized protein</fullName>
    </submittedName>
</protein>
<gene>
    <name evidence="3" type="ORF">AWC38_SpisGene16544</name>
</gene>
<evidence type="ECO:0000313" key="4">
    <source>
        <dbReference type="Proteomes" id="UP000225706"/>
    </source>
</evidence>
<accession>A0A2B4RQI2</accession>
<dbReference type="EMBL" id="LSMT01000379">
    <property type="protein sequence ID" value="PFX19059.1"/>
    <property type="molecule type" value="Genomic_DNA"/>
</dbReference>
<feature type="region of interest" description="Disordered" evidence="1">
    <location>
        <begin position="23"/>
        <end position="62"/>
    </location>
</feature>
<comment type="caution">
    <text evidence="3">The sequence shown here is derived from an EMBL/GenBank/DDBJ whole genome shotgun (WGS) entry which is preliminary data.</text>
</comment>
<reference evidence="4" key="1">
    <citation type="journal article" date="2017" name="bioRxiv">
        <title>Comparative analysis of the genomes of Stylophora pistillata and Acropora digitifera provides evidence for extensive differences between species of corals.</title>
        <authorList>
            <person name="Voolstra C.R."/>
            <person name="Li Y."/>
            <person name="Liew Y.J."/>
            <person name="Baumgarten S."/>
            <person name="Zoccola D."/>
            <person name="Flot J.-F."/>
            <person name="Tambutte S."/>
            <person name="Allemand D."/>
            <person name="Aranda M."/>
        </authorList>
    </citation>
    <scope>NUCLEOTIDE SEQUENCE [LARGE SCALE GENOMIC DNA]</scope>
</reference>
<keyword evidence="2" id="KW-0732">Signal</keyword>
<feature type="compositionally biased region" description="Gly residues" evidence="1">
    <location>
        <begin position="25"/>
        <end position="36"/>
    </location>
</feature>
<dbReference type="OrthoDB" id="5980977at2759"/>
<proteinExistence type="predicted"/>
<feature type="signal peptide" evidence="2">
    <location>
        <begin position="1"/>
        <end position="22"/>
    </location>
</feature>
<sequence>MRFATVLLVVIVLMAMVELSETRGRGGGGRSGGSRGSRGSKSSRSRTRSRGSSSKPKITKYTPIKATSVRSPVIVKQTKLGSRSSTFKRAIAAYLVTRYVFSSASVYRQGYPMYRSYVSIRKKRAVRVTFERERLLDDWENLYLNELAGSQAMKKGIDDNLVDLKTPVKYKNGETKTLHGVDKTLSLEDIEDQDFEVVTLASYNITIVTATTCTQVEKTVKAMRSNKKQMFTGNMKTAREQE</sequence>
<evidence type="ECO:0000313" key="3">
    <source>
        <dbReference type="EMBL" id="PFX19059.1"/>
    </source>
</evidence>
<organism evidence="3 4">
    <name type="scientific">Stylophora pistillata</name>
    <name type="common">Smooth cauliflower coral</name>
    <dbReference type="NCBI Taxonomy" id="50429"/>
    <lineage>
        <taxon>Eukaryota</taxon>
        <taxon>Metazoa</taxon>
        <taxon>Cnidaria</taxon>
        <taxon>Anthozoa</taxon>
        <taxon>Hexacorallia</taxon>
        <taxon>Scleractinia</taxon>
        <taxon>Astrocoeniina</taxon>
        <taxon>Pocilloporidae</taxon>
        <taxon>Stylophora</taxon>
    </lineage>
</organism>
<evidence type="ECO:0000256" key="2">
    <source>
        <dbReference type="SAM" id="SignalP"/>
    </source>
</evidence>
<dbReference type="AlphaFoldDB" id="A0A2B4RQI2"/>
<dbReference type="Proteomes" id="UP000225706">
    <property type="component" value="Unassembled WGS sequence"/>
</dbReference>
<evidence type="ECO:0000256" key="1">
    <source>
        <dbReference type="SAM" id="MobiDB-lite"/>
    </source>
</evidence>
<keyword evidence="4" id="KW-1185">Reference proteome</keyword>
<feature type="chain" id="PRO_5013196915" evidence="2">
    <location>
        <begin position="23"/>
        <end position="242"/>
    </location>
</feature>